<dbReference type="GO" id="GO:0031640">
    <property type="term" value="P:killing of cells of another organism"/>
    <property type="evidence" value="ECO:0007669"/>
    <property type="project" value="UniProtKB-KW"/>
</dbReference>
<dbReference type="OrthoDB" id="1067014at2759"/>
<gene>
    <name evidence="6" type="ORF">MERR_LOCUS16202</name>
</gene>
<accession>A0A6D2ITV8</accession>
<dbReference type="PROSITE" id="PS00940">
    <property type="entry name" value="GAMMA_THIONIN"/>
    <property type="match status" value="1"/>
</dbReference>
<evidence type="ECO:0000256" key="1">
    <source>
        <dbReference type="ARBA" id="ARBA00006722"/>
    </source>
</evidence>
<feature type="chain" id="PRO_5025439461" description="Knottins-like domain-containing protein" evidence="4">
    <location>
        <begin position="23"/>
        <end position="80"/>
    </location>
</feature>
<dbReference type="InterPro" id="IPR036574">
    <property type="entry name" value="Scorpion_toxin-like_sf"/>
</dbReference>
<keyword evidence="2" id="KW-0929">Antimicrobial</keyword>
<evidence type="ECO:0000259" key="5">
    <source>
        <dbReference type="SMART" id="SM00505"/>
    </source>
</evidence>
<dbReference type="EMBL" id="CACVBM020001074">
    <property type="protein sequence ID" value="CAA7028967.1"/>
    <property type="molecule type" value="Genomic_DNA"/>
</dbReference>
<dbReference type="Proteomes" id="UP000467841">
    <property type="component" value="Unassembled WGS sequence"/>
</dbReference>
<keyword evidence="7" id="KW-1185">Reference proteome</keyword>
<evidence type="ECO:0000256" key="3">
    <source>
        <dbReference type="ARBA" id="ARBA00022577"/>
    </source>
</evidence>
<evidence type="ECO:0000256" key="2">
    <source>
        <dbReference type="ARBA" id="ARBA00022529"/>
    </source>
</evidence>
<keyword evidence="4" id="KW-0732">Signal</keyword>
<keyword evidence="3" id="KW-0295">Fungicide</keyword>
<dbReference type="AlphaFoldDB" id="A0A6D2ITV8"/>
<evidence type="ECO:0000313" key="7">
    <source>
        <dbReference type="Proteomes" id="UP000467841"/>
    </source>
</evidence>
<dbReference type="InterPro" id="IPR003614">
    <property type="entry name" value="Knottins"/>
</dbReference>
<comment type="similarity">
    <text evidence="1">Belongs to the DEFL family.</text>
</comment>
<protein>
    <recommendedName>
        <fullName evidence="5">Knottins-like domain-containing protein</fullName>
    </recommendedName>
</protein>
<evidence type="ECO:0000313" key="6">
    <source>
        <dbReference type="EMBL" id="CAA7028967.1"/>
    </source>
</evidence>
<dbReference type="PRINTS" id="PR00288">
    <property type="entry name" value="PUROTHIONIN"/>
</dbReference>
<feature type="signal peptide" evidence="4">
    <location>
        <begin position="1"/>
        <end position="22"/>
    </location>
</feature>
<dbReference type="GO" id="GO:0050832">
    <property type="term" value="P:defense response to fungus"/>
    <property type="evidence" value="ECO:0007669"/>
    <property type="project" value="UniProtKB-KW"/>
</dbReference>
<dbReference type="Gene3D" id="3.30.30.10">
    <property type="entry name" value="Knottin, scorpion toxin-like"/>
    <property type="match status" value="1"/>
</dbReference>
<sequence length="80" mass="8713">MKLSLCLISALLISSMLLVATATEMDPLADAPKTCKTLSSHFKGICWNSNSCAILCHDIEQFEGGHCEGIIRQCYCTKTC</sequence>
<dbReference type="InterPro" id="IPR008176">
    <property type="entry name" value="Defensin_plant"/>
</dbReference>
<evidence type="ECO:0000256" key="4">
    <source>
        <dbReference type="SAM" id="SignalP"/>
    </source>
</evidence>
<reference evidence="6" key="1">
    <citation type="submission" date="2020-01" db="EMBL/GenBank/DDBJ databases">
        <authorList>
            <person name="Mishra B."/>
        </authorList>
    </citation>
    <scope>NUCLEOTIDE SEQUENCE [LARGE SCALE GENOMIC DNA]</scope>
</reference>
<feature type="domain" description="Knottins-like" evidence="5">
    <location>
        <begin position="34"/>
        <end position="80"/>
    </location>
</feature>
<dbReference type="Pfam" id="PF00304">
    <property type="entry name" value="Gamma-thionin"/>
    <property type="match status" value="1"/>
</dbReference>
<dbReference type="SMART" id="SM00505">
    <property type="entry name" value="Knot1"/>
    <property type="match status" value="1"/>
</dbReference>
<dbReference type="SUPFAM" id="SSF57095">
    <property type="entry name" value="Scorpion toxin-like"/>
    <property type="match status" value="1"/>
</dbReference>
<organism evidence="6 7">
    <name type="scientific">Microthlaspi erraticum</name>
    <dbReference type="NCBI Taxonomy" id="1685480"/>
    <lineage>
        <taxon>Eukaryota</taxon>
        <taxon>Viridiplantae</taxon>
        <taxon>Streptophyta</taxon>
        <taxon>Embryophyta</taxon>
        <taxon>Tracheophyta</taxon>
        <taxon>Spermatophyta</taxon>
        <taxon>Magnoliopsida</taxon>
        <taxon>eudicotyledons</taxon>
        <taxon>Gunneridae</taxon>
        <taxon>Pentapetalae</taxon>
        <taxon>rosids</taxon>
        <taxon>malvids</taxon>
        <taxon>Brassicales</taxon>
        <taxon>Brassicaceae</taxon>
        <taxon>Coluteocarpeae</taxon>
        <taxon>Microthlaspi</taxon>
    </lineage>
</organism>
<name>A0A6D2ITV8_9BRAS</name>
<proteinExistence type="inferred from homology"/>
<comment type="caution">
    <text evidence="6">The sequence shown here is derived from an EMBL/GenBank/DDBJ whole genome shotgun (WGS) entry which is preliminary data.</text>
</comment>